<dbReference type="InterPro" id="IPR050712">
    <property type="entry name" value="NAD(P)H-dep_reductase"/>
</dbReference>
<gene>
    <name evidence="3" type="primary">azr</name>
    <name evidence="3" type="ORF">B7C42_04008</name>
</gene>
<dbReference type="EMBL" id="NGAF01000008">
    <property type="protein sequence ID" value="OXR43773.1"/>
    <property type="molecule type" value="Genomic_DNA"/>
</dbReference>
<evidence type="ECO:0000256" key="1">
    <source>
        <dbReference type="SAM" id="MobiDB-lite"/>
    </source>
</evidence>
<feature type="region of interest" description="Disordered" evidence="1">
    <location>
        <begin position="1"/>
        <end position="28"/>
    </location>
</feature>
<dbReference type="AlphaFoldDB" id="A0A231H497"/>
<accession>A0A231H497</accession>
<evidence type="ECO:0000259" key="2">
    <source>
        <dbReference type="Pfam" id="PF03358"/>
    </source>
</evidence>
<evidence type="ECO:0000313" key="3">
    <source>
        <dbReference type="EMBL" id="OXR43773.1"/>
    </source>
</evidence>
<reference evidence="3 4" key="1">
    <citation type="submission" date="2017-07" db="EMBL/GenBank/DDBJ databases">
        <title>First draft Genome Sequence of Nocardia cerradoensis isolated from human infection.</title>
        <authorList>
            <person name="Carrasco G."/>
        </authorList>
    </citation>
    <scope>NUCLEOTIDE SEQUENCE [LARGE SCALE GENOMIC DNA]</scope>
    <source>
        <strain evidence="3 4">CNM20130759</strain>
    </source>
</reference>
<evidence type="ECO:0000313" key="4">
    <source>
        <dbReference type="Proteomes" id="UP000215506"/>
    </source>
</evidence>
<dbReference type="Gene3D" id="3.40.50.360">
    <property type="match status" value="1"/>
</dbReference>
<dbReference type="SUPFAM" id="SSF52218">
    <property type="entry name" value="Flavoproteins"/>
    <property type="match status" value="1"/>
</dbReference>
<proteinExistence type="predicted"/>
<dbReference type="GO" id="GO:0005829">
    <property type="term" value="C:cytosol"/>
    <property type="evidence" value="ECO:0007669"/>
    <property type="project" value="TreeGrafter"/>
</dbReference>
<name>A0A231H497_9NOCA</name>
<keyword evidence="4" id="KW-1185">Reference proteome</keyword>
<keyword evidence="3" id="KW-0560">Oxidoreductase</keyword>
<dbReference type="PANTHER" id="PTHR30543:SF21">
    <property type="entry name" value="NAD(P)H-DEPENDENT FMN REDUCTASE LOT6"/>
    <property type="match status" value="1"/>
</dbReference>
<organism evidence="3 4">
    <name type="scientific">Nocardia cerradoensis</name>
    <dbReference type="NCBI Taxonomy" id="85688"/>
    <lineage>
        <taxon>Bacteria</taxon>
        <taxon>Bacillati</taxon>
        <taxon>Actinomycetota</taxon>
        <taxon>Actinomycetes</taxon>
        <taxon>Mycobacteriales</taxon>
        <taxon>Nocardiaceae</taxon>
        <taxon>Nocardia</taxon>
    </lineage>
</organism>
<comment type="caution">
    <text evidence="3">The sequence shown here is derived from an EMBL/GenBank/DDBJ whole genome shotgun (WGS) entry which is preliminary data.</text>
</comment>
<dbReference type="EC" id="1.7.-.-" evidence="3"/>
<feature type="domain" description="NADPH-dependent FMN reductase-like" evidence="2">
    <location>
        <begin position="33"/>
        <end position="166"/>
    </location>
</feature>
<dbReference type="InterPro" id="IPR005025">
    <property type="entry name" value="FMN_Rdtase-like_dom"/>
</dbReference>
<dbReference type="Proteomes" id="UP000215506">
    <property type="component" value="Unassembled WGS sequence"/>
</dbReference>
<dbReference type="InterPro" id="IPR029039">
    <property type="entry name" value="Flavoprotein-like_sf"/>
</dbReference>
<protein>
    <submittedName>
        <fullName evidence="3">FMN-dependent NADPH-azoreductase</fullName>
        <ecNumber evidence="3">1.7.-.-</ecNumber>
    </submittedName>
</protein>
<dbReference type="GO" id="GO:0016491">
    <property type="term" value="F:oxidoreductase activity"/>
    <property type="evidence" value="ECO:0007669"/>
    <property type="project" value="UniProtKB-KW"/>
</dbReference>
<dbReference type="Pfam" id="PF03358">
    <property type="entry name" value="FMN_red"/>
    <property type="match status" value="1"/>
</dbReference>
<dbReference type="GO" id="GO:0010181">
    <property type="term" value="F:FMN binding"/>
    <property type="evidence" value="ECO:0007669"/>
    <property type="project" value="TreeGrafter"/>
</dbReference>
<sequence length="213" mass="21459">MGIAPGTPASESSVADSDSAGNGSAVASRPGAPRILLISGSTRPGSTNTAALRTFAEIAAPDCTAELFTELVDIPAFVPGDQPAPPAVRALRERLAAADAVVFCAPEYAGFIPGSLKNLLEWTVGAADLHEKPVAWISVAAPGRGEGAITSLRTVLGYVGAVEIESACRRMTVLGSMVGTDGTIADATVRQALAESVAAIGAYLSAAAAAREL</sequence>
<feature type="compositionally biased region" description="Low complexity" evidence="1">
    <location>
        <begin position="9"/>
        <end position="20"/>
    </location>
</feature>
<dbReference type="PANTHER" id="PTHR30543">
    <property type="entry name" value="CHROMATE REDUCTASE"/>
    <property type="match status" value="1"/>
</dbReference>